<feature type="active site" description="Charge relay system" evidence="5 6">
    <location>
        <position position="155"/>
    </location>
</feature>
<dbReference type="AlphaFoldDB" id="A0A345C2A7"/>
<dbReference type="InterPro" id="IPR015500">
    <property type="entry name" value="Peptidase_S8_subtilisin-rel"/>
</dbReference>
<evidence type="ECO:0000256" key="6">
    <source>
        <dbReference type="PROSITE-ProRule" id="PRU01240"/>
    </source>
</evidence>
<evidence type="ECO:0000259" key="8">
    <source>
        <dbReference type="Pfam" id="PF00082"/>
    </source>
</evidence>
<dbReference type="EMBL" id="CP031092">
    <property type="protein sequence ID" value="AXF57338.1"/>
    <property type="molecule type" value="Genomic_DNA"/>
</dbReference>
<dbReference type="PANTHER" id="PTHR43806:SF65">
    <property type="entry name" value="SERINE PROTEASE APRX"/>
    <property type="match status" value="1"/>
</dbReference>
<feature type="domain" description="Peptidase S8/S53" evidence="8">
    <location>
        <begin position="146"/>
        <end position="428"/>
    </location>
</feature>
<name>A0A345C2A7_9BACI</name>
<comment type="similarity">
    <text evidence="1 6">Belongs to the peptidase S8 family.</text>
</comment>
<dbReference type="Gene3D" id="3.40.50.200">
    <property type="entry name" value="Peptidase S8/S53 domain"/>
    <property type="match status" value="1"/>
</dbReference>
<feature type="active site" description="Charge relay system" evidence="5 6">
    <location>
        <position position="382"/>
    </location>
</feature>
<evidence type="ECO:0000256" key="2">
    <source>
        <dbReference type="ARBA" id="ARBA00022670"/>
    </source>
</evidence>
<evidence type="ECO:0000256" key="4">
    <source>
        <dbReference type="ARBA" id="ARBA00022825"/>
    </source>
</evidence>
<gene>
    <name evidence="9" type="ORF">DT065_15900</name>
</gene>
<dbReference type="PROSITE" id="PS00138">
    <property type="entry name" value="SUBTILASE_SER"/>
    <property type="match status" value="1"/>
</dbReference>
<keyword evidence="4 6" id="KW-0720">Serine protease</keyword>
<keyword evidence="3 6" id="KW-0378">Hydrolase</keyword>
<evidence type="ECO:0000256" key="1">
    <source>
        <dbReference type="ARBA" id="ARBA00011073"/>
    </source>
</evidence>
<dbReference type="Proteomes" id="UP000252100">
    <property type="component" value="Chromosome"/>
</dbReference>
<evidence type="ECO:0000313" key="9">
    <source>
        <dbReference type="EMBL" id="AXF57338.1"/>
    </source>
</evidence>
<feature type="active site" description="Charge relay system" evidence="5 6">
    <location>
        <position position="190"/>
    </location>
</feature>
<feature type="region of interest" description="Disordered" evidence="7">
    <location>
        <begin position="317"/>
        <end position="343"/>
    </location>
</feature>
<dbReference type="Pfam" id="PF00082">
    <property type="entry name" value="Peptidase_S8"/>
    <property type="match status" value="1"/>
</dbReference>
<accession>A0A345C2A7</accession>
<dbReference type="PANTHER" id="PTHR43806">
    <property type="entry name" value="PEPTIDASE S8"/>
    <property type="match status" value="1"/>
</dbReference>
<dbReference type="PRINTS" id="PR00723">
    <property type="entry name" value="SUBTILISIN"/>
</dbReference>
<dbReference type="InterPro" id="IPR050131">
    <property type="entry name" value="Peptidase_S8_subtilisin-like"/>
</dbReference>
<dbReference type="SUPFAM" id="SSF52743">
    <property type="entry name" value="Subtilisin-like"/>
    <property type="match status" value="1"/>
</dbReference>
<protein>
    <submittedName>
        <fullName evidence="9">Peptidase S8</fullName>
    </submittedName>
</protein>
<dbReference type="InterPro" id="IPR023828">
    <property type="entry name" value="Peptidase_S8_Ser-AS"/>
</dbReference>
<dbReference type="GO" id="GO:0004252">
    <property type="term" value="F:serine-type endopeptidase activity"/>
    <property type="evidence" value="ECO:0007669"/>
    <property type="project" value="UniProtKB-UniRule"/>
</dbReference>
<evidence type="ECO:0000256" key="7">
    <source>
        <dbReference type="SAM" id="MobiDB-lite"/>
    </source>
</evidence>
<reference evidence="9 10" key="1">
    <citation type="journal article" date="2018" name="J. Microbiol.">
        <title>Salicibibacter kimchii gen. nov., sp. nov., a moderately halophilic and alkalitolerant bacterium in the family Bacillaceae, isolated from kimchi.</title>
        <authorList>
            <person name="Jang J.Y."/>
            <person name="Oh Y.J."/>
            <person name="Lim S.K."/>
            <person name="Park H.K."/>
            <person name="Lee C."/>
            <person name="Kim J.Y."/>
            <person name="Lee M.A."/>
            <person name="Choi H.J."/>
        </authorList>
    </citation>
    <scope>NUCLEOTIDE SEQUENCE [LARGE SCALE GENOMIC DNA]</scope>
    <source>
        <strain evidence="9 10">NKC1-1</strain>
    </source>
</reference>
<proteinExistence type="inferred from homology"/>
<evidence type="ECO:0000256" key="5">
    <source>
        <dbReference type="PIRSR" id="PIRSR615500-1"/>
    </source>
</evidence>
<dbReference type="PROSITE" id="PS00137">
    <property type="entry name" value="SUBTILASE_HIS"/>
    <property type="match status" value="1"/>
</dbReference>
<evidence type="ECO:0000313" key="10">
    <source>
        <dbReference type="Proteomes" id="UP000252100"/>
    </source>
</evidence>
<sequence>MFHLSTVKIARAYGPLIDTHLRHALIGAIKPLQFTPCFLQNMTDNWIRSIKTFPVLIKFKRGSDCYRNGSAVFQHIADSHFRCKVQQSFPRFSYQSGTLTARALEKLCNNCDDIEKVYLNRSMSALLNTATETTRSTYLQESDITGDGATIAILDTGVHPSEDFTEPENRIVAFKDFINDRTEPYDDNGHGTHCAGDAAGNGYLSDGKYVAPAPNANIVGVKVLNKTGAGPLSNIIAGIDWCLENKEAYNIDILSLSLGSPASEPADDDPIVEAVNQAWDEGIVVVAAAGNEGPSSSTIASPGISPQIITVGALDDQNTPERADDTVASFSSRGPTIDGETKPDVLAPGVDVVAVRSPQSFLDKITKPSRVDEHYTSMSGTSMATPIVAGICAQLLELNSDWEPDDIKTRLLEGAEDMGLDENTQGAGSVDAMESASDFV</sequence>
<dbReference type="OrthoDB" id="9798386at2"/>
<dbReference type="InterPro" id="IPR036852">
    <property type="entry name" value="Peptidase_S8/S53_dom_sf"/>
</dbReference>
<dbReference type="RefSeq" id="WP_114375062.1">
    <property type="nucleotide sequence ID" value="NZ_CP031092.1"/>
</dbReference>
<dbReference type="CDD" id="cd07487">
    <property type="entry name" value="Peptidases_S8_1"/>
    <property type="match status" value="1"/>
</dbReference>
<evidence type="ECO:0000256" key="3">
    <source>
        <dbReference type="ARBA" id="ARBA00022801"/>
    </source>
</evidence>
<keyword evidence="2 6" id="KW-0645">Protease</keyword>
<dbReference type="PROSITE" id="PS51892">
    <property type="entry name" value="SUBTILASE"/>
    <property type="match status" value="1"/>
</dbReference>
<feature type="region of interest" description="Disordered" evidence="7">
    <location>
        <begin position="419"/>
        <end position="440"/>
    </location>
</feature>
<dbReference type="GO" id="GO:0006508">
    <property type="term" value="P:proteolysis"/>
    <property type="evidence" value="ECO:0007669"/>
    <property type="project" value="UniProtKB-KW"/>
</dbReference>
<organism evidence="9 10">
    <name type="scientific">Salicibibacter kimchii</name>
    <dbReference type="NCBI Taxonomy" id="2099786"/>
    <lineage>
        <taxon>Bacteria</taxon>
        <taxon>Bacillati</taxon>
        <taxon>Bacillota</taxon>
        <taxon>Bacilli</taxon>
        <taxon>Bacillales</taxon>
        <taxon>Bacillaceae</taxon>
        <taxon>Salicibibacter</taxon>
    </lineage>
</organism>
<dbReference type="InterPro" id="IPR022398">
    <property type="entry name" value="Peptidase_S8_His-AS"/>
</dbReference>
<dbReference type="KEGG" id="rue:DT065_15900"/>
<dbReference type="InterPro" id="IPR000209">
    <property type="entry name" value="Peptidase_S8/S53_dom"/>
</dbReference>
<keyword evidence="10" id="KW-1185">Reference proteome</keyword>